<comment type="caution">
    <text evidence="1">The sequence shown here is derived from an EMBL/GenBank/DDBJ whole genome shotgun (WGS) entry which is preliminary data.</text>
</comment>
<keyword evidence="2" id="KW-1185">Reference proteome</keyword>
<organism evidence="1 2">
    <name type="scientific">Actinomadura soli</name>
    <dbReference type="NCBI Taxonomy" id="2508997"/>
    <lineage>
        <taxon>Bacteria</taxon>
        <taxon>Bacillati</taxon>
        <taxon>Actinomycetota</taxon>
        <taxon>Actinomycetes</taxon>
        <taxon>Streptosporangiales</taxon>
        <taxon>Thermomonosporaceae</taxon>
        <taxon>Actinomadura</taxon>
    </lineage>
</organism>
<evidence type="ECO:0000313" key="2">
    <source>
        <dbReference type="Proteomes" id="UP000309174"/>
    </source>
</evidence>
<dbReference type="Proteomes" id="UP000309174">
    <property type="component" value="Unassembled WGS sequence"/>
</dbReference>
<reference evidence="1 2" key="1">
    <citation type="submission" date="2019-05" db="EMBL/GenBank/DDBJ databases">
        <title>Draft genome sequence of Actinomadura sp. 14C53.</title>
        <authorList>
            <person name="Saricaoglu S."/>
            <person name="Isik K."/>
        </authorList>
    </citation>
    <scope>NUCLEOTIDE SEQUENCE [LARGE SCALE GENOMIC DNA]</scope>
    <source>
        <strain evidence="1 2">14C53</strain>
    </source>
</reference>
<sequence length="651" mass="73360">MSSWEWRMDNPKQLARFVVPHLFISHRLLPPDIRALRNDHPFKLAGRLYELLRDEGIGYDREPLNLRGRQTVRQPVGILENQGVANCLDLSLLYAGQCAAALLRPLIVLLRTGEGEFHALVLVSHLLAEASEDDVWDTLPFEGGQAEPTPAQLARALADERMVAVELTVITDLLGRLPFRNACAHAAETIRRASAVTAVIDPLHLHAIEDWPPDEDAISLFGQFPGNPRFHRDVAERFGADLRIGLGYEPPVWDLLHISKLPTRPGTRAHDTRLALEEALQALGPFEAAGGRRPGVSRLQTIYHRATRNDTGAESPEVMLVQAASIKGRQDHLPRLVRFVLGVAASQRDQLDAEGKATLKRWLRGQDVQKEDVRDYARSCRAVTYWALIYLGDEIQEGAQPRKLKLRIVVDPPLSVTDPLEAEWDPADEEELRASLSGLLDRLLNRLPDDGSRLVVDLVAPYHLLTRGIERWDVVPNGRRLQPLSPQYKPRVRWLHHLEDRRGRDRQRYRDDVADWDRLPPTLVPTTATRDLARLQKWLGTTDARRGPFLIAGKTRSSCDPLLCILDEGHGFILWYDSNHEREAESVQDLWNSLEGGERYRRANLPDRVFERLSAPFPVMIWNDLAGRGDSRLVAGRLQAPHEGPPGGTSS</sequence>
<accession>A0A5C4JK90</accession>
<name>A0A5C4JK90_9ACTN</name>
<dbReference type="OrthoDB" id="3477746at2"/>
<evidence type="ECO:0000313" key="1">
    <source>
        <dbReference type="EMBL" id="TMR05716.1"/>
    </source>
</evidence>
<gene>
    <name evidence="1" type="ORF">ETD83_05615</name>
</gene>
<dbReference type="AlphaFoldDB" id="A0A5C4JK90"/>
<dbReference type="EMBL" id="VCKW01000018">
    <property type="protein sequence ID" value="TMR05716.1"/>
    <property type="molecule type" value="Genomic_DNA"/>
</dbReference>
<proteinExistence type="predicted"/>
<protein>
    <submittedName>
        <fullName evidence="1">Uncharacterized protein</fullName>
    </submittedName>
</protein>
<dbReference type="RefSeq" id="WP_138643969.1">
    <property type="nucleotide sequence ID" value="NZ_VCKW01000018.1"/>
</dbReference>